<feature type="transmembrane region" description="Helical" evidence="7">
    <location>
        <begin position="197"/>
        <end position="221"/>
    </location>
</feature>
<evidence type="ECO:0000256" key="4">
    <source>
        <dbReference type="ARBA" id="ARBA00022989"/>
    </source>
</evidence>
<keyword evidence="5 7" id="KW-0472">Membrane</keyword>
<feature type="transmembrane region" description="Helical" evidence="7">
    <location>
        <begin position="292"/>
        <end position="314"/>
    </location>
</feature>
<dbReference type="AlphaFoldDB" id="A0A846S254"/>
<keyword evidence="10" id="KW-1185">Reference proteome</keyword>
<comment type="caution">
    <text evidence="9">The sequence shown here is derived from an EMBL/GenBank/DDBJ whole genome shotgun (WGS) entry which is preliminary data.</text>
</comment>
<evidence type="ECO:0000313" key="10">
    <source>
        <dbReference type="Proteomes" id="UP000576792"/>
    </source>
</evidence>
<dbReference type="Gene3D" id="3.60.15.10">
    <property type="entry name" value="Ribonuclease Z/Hydroxyacylglutathione hydrolase-like"/>
    <property type="match status" value="1"/>
</dbReference>
<dbReference type="PANTHER" id="PTHR30619:SF1">
    <property type="entry name" value="RECOMBINATION PROTEIN 2"/>
    <property type="match status" value="1"/>
</dbReference>
<dbReference type="PANTHER" id="PTHR30619">
    <property type="entry name" value="DNA INTERNALIZATION/COMPETENCE PROTEIN COMEC/REC2"/>
    <property type="match status" value="1"/>
</dbReference>
<feature type="domain" description="ComEC/Rec2-related protein" evidence="8">
    <location>
        <begin position="176"/>
        <end position="449"/>
    </location>
</feature>
<dbReference type="InterPro" id="IPR036866">
    <property type="entry name" value="RibonucZ/Hydroxyglut_hydro"/>
</dbReference>
<dbReference type="NCBIfam" id="TIGR00360">
    <property type="entry name" value="ComEC_N-term"/>
    <property type="match status" value="1"/>
</dbReference>
<protein>
    <submittedName>
        <fullName evidence="9">Competence protein ComEC</fullName>
    </submittedName>
</protein>
<evidence type="ECO:0000256" key="5">
    <source>
        <dbReference type="ARBA" id="ARBA00023136"/>
    </source>
</evidence>
<dbReference type="InterPro" id="IPR004477">
    <property type="entry name" value="ComEC_N"/>
</dbReference>
<dbReference type="SUPFAM" id="SSF56281">
    <property type="entry name" value="Metallo-hydrolase/oxidoreductase"/>
    <property type="match status" value="1"/>
</dbReference>
<feature type="transmembrane region" description="Helical" evidence="7">
    <location>
        <begin position="227"/>
        <end position="246"/>
    </location>
</feature>
<evidence type="ECO:0000256" key="3">
    <source>
        <dbReference type="ARBA" id="ARBA00022692"/>
    </source>
</evidence>
<dbReference type="EMBL" id="JAATJN010000001">
    <property type="protein sequence ID" value="NJC57610.1"/>
    <property type="molecule type" value="Genomic_DNA"/>
</dbReference>
<feature type="region of interest" description="Disordered" evidence="6">
    <location>
        <begin position="603"/>
        <end position="640"/>
    </location>
</feature>
<comment type="subcellular location">
    <subcellularLocation>
        <location evidence="1">Cell membrane</location>
        <topology evidence="1">Multi-pass membrane protein</topology>
    </subcellularLocation>
</comment>
<feature type="transmembrane region" description="Helical" evidence="7">
    <location>
        <begin position="258"/>
        <end position="286"/>
    </location>
</feature>
<dbReference type="Proteomes" id="UP000576792">
    <property type="component" value="Unassembled WGS sequence"/>
</dbReference>
<dbReference type="Pfam" id="PF03772">
    <property type="entry name" value="Competence"/>
    <property type="match status" value="1"/>
</dbReference>
<dbReference type="RefSeq" id="WP_342449062.1">
    <property type="nucleotide sequence ID" value="NZ_BAAAPQ010000034.1"/>
</dbReference>
<evidence type="ECO:0000259" key="8">
    <source>
        <dbReference type="Pfam" id="PF03772"/>
    </source>
</evidence>
<reference evidence="9 10" key="1">
    <citation type="submission" date="2020-03" db="EMBL/GenBank/DDBJ databases">
        <title>Sequencing the genomes of 1000 actinobacteria strains.</title>
        <authorList>
            <person name="Klenk H.-P."/>
        </authorList>
    </citation>
    <scope>NUCLEOTIDE SEQUENCE [LARGE SCALE GENOMIC DNA]</scope>
    <source>
        <strain evidence="9 10">DSM 18964</strain>
    </source>
</reference>
<evidence type="ECO:0000313" key="9">
    <source>
        <dbReference type="EMBL" id="NJC57610.1"/>
    </source>
</evidence>
<name>A0A846S254_9MICO</name>
<organism evidence="9 10">
    <name type="scientific">Brevibacterium marinum</name>
    <dbReference type="NCBI Taxonomy" id="418643"/>
    <lineage>
        <taxon>Bacteria</taxon>
        <taxon>Bacillati</taxon>
        <taxon>Actinomycetota</taxon>
        <taxon>Actinomycetes</taxon>
        <taxon>Micrococcales</taxon>
        <taxon>Brevibacteriaceae</taxon>
        <taxon>Brevibacterium</taxon>
    </lineage>
</organism>
<proteinExistence type="predicted"/>
<accession>A0A846S254</accession>
<evidence type="ECO:0000256" key="1">
    <source>
        <dbReference type="ARBA" id="ARBA00004651"/>
    </source>
</evidence>
<keyword evidence="2" id="KW-1003">Cell membrane</keyword>
<evidence type="ECO:0000256" key="2">
    <source>
        <dbReference type="ARBA" id="ARBA00022475"/>
    </source>
</evidence>
<feature type="transmembrane region" description="Helical" evidence="7">
    <location>
        <begin position="405"/>
        <end position="425"/>
    </location>
</feature>
<feature type="transmembrane region" description="Helical" evidence="7">
    <location>
        <begin position="369"/>
        <end position="393"/>
    </location>
</feature>
<dbReference type="GO" id="GO:0005886">
    <property type="term" value="C:plasma membrane"/>
    <property type="evidence" value="ECO:0007669"/>
    <property type="project" value="UniProtKB-SubCell"/>
</dbReference>
<feature type="transmembrane region" description="Helical" evidence="7">
    <location>
        <begin position="431"/>
        <end position="451"/>
    </location>
</feature>
<gene>
    <name evidence="9" type="ORF">BKA07_002645</name>
</gene>
<keyword evidence="4 7" id="KW-1133">Transmembrane helix</keyword>
<evidence type="ECO:0000256" key="7">
    <source>
        <dbReference type="SAM" id="Phobius"/>
    </source>
</evidence>
<evidence type="ECO:0000256" key="6">
    <source>
        <dbReference type="SAM" id="MobiDB-lite"/>
    </source>
</evidence>
<sequence>MTLWPGSVRLLACAVGLWATALLAPGPVALCAIPIIIGLGFLCLRRHHHLGVLLILFSCLLTVQITMHNAAQGPVGNSDVDGIVVGHSQPSASGWTRLTVLSPTGFSEVLSPSAPPDGSHVRMHTESLDGIRLSQDDPEIHRRPNTVWQWRAELRMQLRHDSLAAGHSGGQLLPGLVVGDTEPQDARMEDDMRVVSLTHISAVSGSNVTIVSLGAGLLAGACRAGPRVRVGVGVLTCVGYVFIVGFEPSAIRAAGMSIAVALVFLRGGGISPVAVMSSTVCVLLSLVPVLAASVGFVLSVVSTAAIMFLVPLIHRRLSLHLSMVPSVLISAVLVPLVAQLACTPVLVAIDPRIGLWSVAANALAAPAVLPATVLGFLSLVCGGLGLIGVPGLLWCAQLPAWLGSLCAWWIVGVARVCAGLPGAALDWPDPPWGTLAALALLMLLGVGLWLLAYRREWGIPAVVLCICLTAMIIVLGRSKPPAEDWVVMICDVGQGSAALINLGAGRGLVIDTGEDPKPIDVCLDEGGIEDFDLFISHFDADHSAGYAGTTWSRTLHRLWVSANAADRPETRAIAADTGAEVLTTRRGGTLTIGRARIQVLWPPAQPGRSSRSVTAPEGMPSEGTAPKGTSPEDADDGTEVRNEDSLVLRVEQNGLSYLIPGDIGEDEQYIVAQSLEPVDVLIAPHHGSSDLSEDFFTAAGARLGVVSVGENSYGHPTTRALQAFGPVPVLRTDLCGSIAVYADARYSTAHGCENAEETALSQDGGDAAAKAAGVSGGVCANRSRAAAHRVSTRR</sequence>
<feature type="transmembrane region" description="Helical" evidence="7">
    <location>
        <begin position="326"/>
        <end position="349"/>
    </location>
</feature>
<keyword evidence="3 7" id="KW-0812">Transmembrane</keyword>
<dbReference type="InterPro" id="IPR052159">
    <property type="entry name" value="Competence_DNA_uptake"/>
</dbReference>
<feature type="transmembrane region" description="Helical" evidence="7">
    <location>
        <begin position="458"/>
        <end position="476"/>
    </location>
</feature>